<dbReference type="Proteomes" id="UP000041254">
    <property type="component" value="Unassembled WGS sequence"/>
</dbReference>
<dbReference type="EMBL" id="CDMY01000439">
    <property type="protein sequence ID" value="CEM12933.1"/>
    <property type="molecule type" value="Genomic_DNA"/>
</dbReference>
<feature type="transmembrane region" description="Helical" evidence="1">
    <location>
        <begin position="94"/>
        <end position="115"/>
    </location>
</feature>
<sequence length="230" mass="25402">MTWCVCDSGIKPIPLTLYFLFRKGTPCIYPAHAGAIRPGTGLGGTGGDRRHQSANFTSKAKGSLDTAVLGKHSGLFPMQQKLRWLSIWRLRDRCGYVLAALWCSFCVYFLLMFVFSDWLADRGEGDDDERVVYRDFLVTCTLETLLQLIIEPLLHFLIVGVLVMSVVRTGMFDSFIAAFPGYLDFSWSGARSVQELTVHLGAIADGGIVGWGMLDFAGVQLNPLELIPGV</sequence>
<gene>
    <name evidence="2" type="ORF">Vbra_5846</name>
</gene>
<protein>
    <submittedName>
        <fullName evidence="2">Uncharacterized protein</fullName>
    </submittedName>
</protein>
<evidence type="ECO:0000313" key="3">
    <source>
        <dbReference type="Proteomes" id="UP000041254"/>
    </source>
</evidence>
<keyword evidence="1" id="KW-0472">Membrane</keyword>
<keyword evidence="1" id="KW-1133">Transmembrane helix</keyword>
<keyword evidence="3" id="KW-1185">Reference proteome</keyword>
<evidence type="ECO:0000313" key="2">
    <source>
        <dbReference type="EMBL" id="CEM12933.1"/>
    </source>
</evidence>
<reference evidence="2 3" key="1">
    <citation type="submission" date="2014-11" db="EMBL/GenBank/DDBJ databases">
        <authorList>
            <person name="Zhu J."/>
            <person name="Qi W."/>
            <person name="Song R."/>
        </authorList>
    </citation>
    <scope>NUCLEOTIDE SEQUENCE [LARGE SCALE GENOMIC DNA]</scope>
</reference>
<feature type="transmembrane region" description="Helical" evidence="1">
    <location>
        <begin position="145"/>
        <end position="167"/>
    </location>
</feature>
<proteinExistence type="predicted"/>
<evidence type="ECO:0000256" key="1">
    <source>
        <dbReference type="SAM" id="Phobius"/>
    </source>
</evidence>
<organism evidence="2 3">
    <name type="scientific">Vitrella brassicaformis (strain CCMP3155)</name>
    <dbReference type="NCBI Taxonomy" id="1169540"/>
    <lineage>
        <taxon>Eukaryota</taxon>
        <taxon>Sar</taxon>
        <taxon>Alveolata</taxon>
        <taxon>Colpodellida</taxon>
        <taxon>Vitrellaceae</taxon>
        <taxon>Vitrella</taxon>
    </lineage>
</organism>
<accession>A0A0G4FHJ6</accession>
<dbReference type="AlphaFoldDB" id="A0A0G4FHJ6"/>
<dbReference type="InParanoid" id="A0A0G4FHJ6"/>
<dbReference type="VEuPathDB" id="CryptoDB:Vbra_5846"/>
<keyword evidence="1" id="KW-0812">Transmembrane</keyword>
<dbReference type="PhylomeDB" id="A0A0G4FHJ6"/>
<name>A0A0G4FHJ6_VITBC</name>